<dbReference type="GO" id="GO:0046872">
    <property type="term" value="F:metal ion binding"/>
    <property type="evidence" value="ECO:0007669"/>
    <property type="project" value="UniProtKB-KW"/>
</dbReference>
<keyword evidence="11" id="KW-0460">Magnesium</keyword>
<evidence type="ECO:0000256" key="8">
    <source>
        <dbReference type="ARBA" id="ARBA00022723"/>
    </source>
</evidence>
<name>A0ABD2JQ43_HETSC</name>
<feature type="domain" description="Poly(A) polymerase nucleotidyltransferase" evidence="15">
    <location>
        <begin position="231"/>
        <end position="351"/>
    </location>
</feature>
<evidence type="ECO:0000256" key="6">
    <source>
        <dbReference type="ARBA" id="ARBA00022664"/>
    </source>
</evidence>
<comment type="caution">
    <text evidence="16">The sequence shown here is derived from an EMBL/GenBank/DDBJ whole genome shotgun (WGS) entry which is preliminary data.</text>
</comment>
<accession>A0ABD2JQ43</accession>
<comment type="cofactor">
    <cofactor evidence="1">
        <name>Mn(2+)</name>
        <dbReference type="ChEBI" id="CHEBI:29035"/>
    </cofactor>
</comment>
<keyword evidence="6" id="KW-0507">mRNA processing</keyword>
<evidence type="ECO:0000256" key="7">
    <source>
        <dbReference type="ARBA" id="ARBA00022679"/>
    </source>
</evidence>
<dbReference type="EMBL" id="JBICCN010000118">
    <property type="protein sequence ID" value="KAL3092719.1"/>
    <property type="molecule type" value="Genomic_DNA"/>
</dbReference>
<evidence type="ECO:0000256" key="4">
    <source>
        <dbReference type="ARBA" id="ARBA00010912"/>
    </source>
</evidence>
<keyword evidence="12" id="KW-0539">Nucleus</keyword>
<keyword evidence="9" id="KW-0547">Nucleotide-binding</keyword>
<feature type="domain" description="Poly(A) polymerase central" evidence="14">
    <location>
        <begin position="357"/>
        <end position="495"/>
    </location>
</feature>
<dbReference type="SUPFAM" id="SSF81631">
    <property type="entry name" value="PAP/OAS1 substrate-binding domain"/>
    <property type="match status" value="1"/>
</dbReference>
<dbReference type="PANTHER" id="PTHR10682:SF10">
    <property type="entry name" value="POLYNUCLEOTIDE ADENYLYLTRANSFERASE"/>
    <property type="match status" value="1"/>
</dbReference>
<sequence length="593" mass="66956">MSNALGFKIPKFEQKWHSFKCRTAASEEEPQFLLEKLFFVQNNLDDFAFGSANSKRCVEQSAVAFLDIVKMIRVGKNVEAEEAFFNGNLIYSLIDQSAVAPATDDDASSSLSLGTSSSCSSSFSVEFGAKKVTQFGTYELATLITVLGQLHTQVFATLLAKNLAKIELGDGCCSGKEEGEEEQQNANNFWQFETLSNDEDLNLNTEQQLFTQNVQAMKIVVEQQKIIDPLLLTNGSHMMNAELDSSDLDLLCIVPAQINLNNFLYQPNMSFFSMLKKNLTKAKVSSVSGRVPLVRIEQNQIEFDVLFVPVPLQYLVEGANLESDQLIRELGTVEALYSLAGYRSGNFQLSLVKDRETFSQFLRAIKLWAKNRLIYSGLFGYFNGATLSVMATKICALFPFAPLAYLLYQFFSIYSNWNWASEPVMIEKLSEFPPQSSLKPPKIGENSMTVITPRFPEQNASFNVNKFTIRTIAEEIGIANKILTKNPSKWAQIFEEINFMNKFAHFALIWCADINEERYTTNCGFHKCKIRRNLLEWATTAKGVTEQLAQYQLIPQSEQKGTCKIMSYVSYCTFWVVGLTMKNDKQKTNELMI</sequence>
<dbReference type="Proteomes" id="UP001620645">
    <property type="component" value="Unassembled WGS sequence"/>
</dbReference>
<dbReference type="GO" id="GO:0005524">
    <property type="term" value="F:ATP binding"/>
    <property type="evidence" value="ECO:0007669"/>
    <property type="project" value="UniProtKB-KW"/>
</dbReference>
<evidence type="ECO:0000256" key="11">
    <source>
        <dbReference type="ARBA" id="ARBA00022842"/>
    </source>
</evidence>
<keyword evidence="7" id="KW-0808">Transferase</keyword>
<evidence type="ECO:0000313" key="16">
    <source>
        <dbReference type="EMBL" id="KAL3092719.1"/>
    </source>
</evidence>
<dbReference type="PANTHER" id="PTHR10682">
    <property type="entry name" value="POLY A POLYMERASE"/>
    <property type="match status" value="1"/>
</dbReference>
<evidence type="ECO:0000256" key="13">
    <source>
        <dbReference type="ARBA" id="ARBA00048830"/>
    </source>
</evidence>
<dbReference type="GO" id="GO:0006397">
    <property type="term" value="P:mRNA processing"/>
    <property type="evidence" value="ECO:0007669"/>
    <property type="project" value="UniProtKB-KW"/>
</dbReference>
<evidence type="ECO:0000313" key="17">
    <source>
        <dbReference type="Proteomes" id="UP001620645"/>
    </source>
</evidence>
<comment type="similarity">
    <text evidence="4">Belongs to the poly(A) polymerase family.</text>
</comment>
<evidence type="ECO:0000256" key="5">
    <source>
        <dbReference type="ARBA" id="ARBA00012388"/>
    </source>
</evidence>
<evidence type="ECO:0000259" key="14">
    <source>
        <dbReference type="Pfam" id="PF04928"/>
    </source>
</evidence>
<dbReference type="InterPro" id="IPR048840">
    <property type="entry name" value="PolA_pol_NTPase"/>
</dbReference>
<dbReference type="Pfam" id="PF04928">
    <property type="entry name" value="PAP_central"/>
    <property type="match status" value="1"/>
</dbReference>
<dbReference type="Pfam" id="PF20750">
    <property type="entry name" value="PAP_NTPase"/>
    <property type="match status" value="1"/>
</dbReference>
<gene>
    <name evidence="16" type="ORF">niasHS_007928</name>
</gene>
<organism evidence="16 17">
    <name type="scientific">Heterodera schachtii</name>
    <name type="common">Sugarbeet cyst nematode worm</name>
    <name type="synonym">Tylenchus schachtii</name>
    <dbReference type="NCBI Taxonomy" id="97005"/>
    <lineage>
        <taxon>Eukaryota</taxon>
        <taxon>Metazoa</taxon>
        <taxon>Ecdysozoa</taxon>
        <taxon>Nematoda</taxon>
        <taxon>Chromadorea</taxon>
        <taxon>Rhabditida</taxon>
        <taxon>Tylenchina</taxon>
        <taxon>Tylenchomorpha</taxon>
        <taxon>Tylenchoidea</taxon>
        <taxon>Heteroderidae</taxon>
        <taxon>Heteroderinae</taxon>
        <taxon>Heterodera</taxon>
    </lineage>
</organism>
<dbReference type="AlphaFoldDB" id="A0ABD2JQ43"/>
<proteinExistence type="inferred from homology"/>
<comment type="catalytic activity">
    <reaction evidence="13">
        <text>RNA(n) + ATP = RNA(n)-3'-adenine ribonucleotide + diphosphate</text>
        <dbReference type="Rhea" id="RHEA:11332"/>
        <dbReference type="Rhea" id="RHEA-COMP:14527"/>
        <dbReference type="Rhea" id="RHEA-COMP:17347"/>
        <dbReference type="ChEBI" id="CHEBI:30616"/>
        <dbReference type="ChEBI" id="CHEBI:33019"/>
        <dbReference type="ChEBI" id="CHEBI:140395"/>
        <dbReference type="ChEBI" id="CHEBI:173115"/>
        <dbReference type="EC" id="2.7.7.19"/>
    </reaction>
</comment>
<evidence type="ECO:0000256" key="1">
    <source>
        <dbReference type="ARBA" id="ARBA00001936"/>
    </source>
</evidence>
<reference evidence="16 17" key="1">
    <citation type="submission" date="2024-10" db="EMBL/GenBank/DDBJ databases">
        <authorList>
            <person name="Kim D."/>
        </authorList>
    </citation>
    <scope>NUCLEOTIDE SEQUENCE [LARGE SCALE GENOMIC DNA]</scope>
    <source>
        <strain evidence="16">Taebaek</strain>
    </source>
</reference>
<dbReference type="GO" id="GO:0005634">
    <property type="term" value="C:nucleus"/>
    <property type="evidence" value="ECO:0007669"/>
    <property type="project" value="UniProtKB-SubCell"/>
</dbReference>
<dbReference type="InterPro" id="IPR007012">
    <property type="entry name" value="PolA_pol_cen_dom"/>
</dbReference>
<dbReference type="SUPFAM" id="SSF81301">
    <property type="entry name" value="Nucleotidyltransferase"/>
    <property type="match status" value="1"/>
</dbReference>
<dbReference type="EC" id="2.7.7.19" evidence="5"/>
<keyword evidence="10" id="KW-0067">ATP-binding</keyword>
<evidence type="ECO:0000256" key="2">
    <source>
        <dbReference type="ARBA" id="ARBA00001946"/>
    </source>
</evidence>
<evidence type="ECO:0000256" key="10">
    <source>
        <dbReference type="ARBA" id="ARBA00022840"/>
    </source>
</evidence>
<keyword evidence="17" id="KW-1185">Reference proteome</keyword>
<keyword evidence="8" id="KW-0479">Metal-binding</keyword>
<evidence type="ECO:0000256" key="12">
    <source>
        <dbReference type="ARBA" id="ARBA00023242"/>
    </source>
</evidence>
<protein>
    <recommendedName>
        <fullName evidence="5">polynucleotide adenylyltransferase</fullName>
        <ecNumber evidence="5">2.7.7.19</ecNumber>
    </recommendedName>
</protein>
<dbReference type="Gene3D" id="1.10.1410.10">
    <property type="match status" value="1"/>
</dbReference>
<comment type="cofactor">
    <cofactor evidence="2">
        <name>Mg(2+)</name>
        <dbReference type="ChEBI" id="CHEBI:18420"/>
    </cofactor>
</comment>
<evidence type="ECO:0000256" key="3">
    <source>
        <dbReference type="ARBA" id="ARBA00004123"/>
    </source>
</evidence>
<evidence type="ECO:0000256" key="9">
    <source>
        <dbReference type="ARBA" id="ARBA00022741"/>
    </source>
</evidence>
<dbReference type="Gene3D" id="3.30.460.10">
    <property type="entry name" value="Beta Polymerase, domain 2"/>
    <property type="match status" value="1"/>
</dbReference>
<evidence type="ECO:0000259" key="15">
    <source>
        <dbReference type="Pfam" id="PF20750"/>
    </source>
</evidence>
<comment type="subcellular location">
    <subcellularLocation>
        <location evidence="3">Nucleus</location>
    </subcellularLocation>
</comment>
<dbReference type="GO" id="GO:1990817">
    <property type="term" value="F:poly(A) RNA polymerase activity"/>
    <property type="evidence" value="ECO:0007669"/>
    <property type="project" value="UniProtKB-EC"/>
</dbReference>
<dbReference type="InterPro" id="IPR043519">
    <property type="entry name" value="NT_sf"/>
</dbReference>